<dbReference type="Gramene" id="OMO60490">
    <property type="protein sequence ID" value="OMO60490"/>
    <property type="gene ID" value="CCACVL1_24112"/>
</dbReference>
<proteinExistence type="predicted"/>
<gene>
    <name evidence="2" type="ORF">CCACVL1_24112</name>
</gene>
<protein>
    <submittedName>
        <fullName evidence="2">Uncharacterized protein</fullName>
    </submittedName>
</protein>
<comment type="caution">
    <text evidence="2">The sequence shown here is derived from an EMBL/GenBank/DDBJ whole genome shotgun (WGS) entry which is preliminary data.</text>
</comment>
<dbReference type="EMBL" id="AWWV01013694">
    <property type="protein sequence ID" value="OMO60490.1"/>
    <property type="molecule type" value="Genomic_DNA"/>
</dbReference>
<name>A0A1R3GR74_COCAP</name>
<sequence>MAQKKAAKWAPTNQRCGRQELIWARPWVSETCPDSEEPTPRHPGPSIMA</sequence>
<accession>A0A1R3GR74</accession>
<reference evidence="2 3" key="1">
    <citation type="submission" date="2013-09" db="EMBL/GenBank/DDBJ databases">
        <title>Corchorus capsularis genome sequencing.</title>
        <authorList>
            <person name="Alam M."/>
            <person name="Haque M.S."/>
            <person name="Islam M.S."/>
            <person name="Emdad E.M."/>
            <person name="Islam M.M."/>
            <person name="Ahmed B."/>
            <person name="Halim A."/>
            <person name="Hossen Q.M.M."/>
            <person name="Hossain M.Z."/>
            <person name="Ahmed R."/>
            <person name="Khan M.M."/>
            <person name="Islam R."/>
            <person name="Rashid M.M."/>
            <person name="Khan S.A."/>
            <person name="Rahman M.S."/>
            <person name="Alam M."/>
        </authorList>
    </citation>
    <scope>NUCLEOTIDE SEQUENCE [LARGE SCALE GENOMIC DNA]</scope>
    <source>
        <strain evidence="3">cv. CVL-1</strain>
        <tissue evidence="2">Whole seedling</tissue>
    </source>
</reference>
<keyword evidence="3" id="KW-1185">Reference proteome</keyword>
<organism evidence="2 3">
    <name type="scientific">Corchorus capsularis</name>
    <name type="common">Jute</name>
    <dbReference type="NCBI Taxonomy" id="210143"/>
    <lineage>
        <taxon>Eukaryota</taxon>
        <taxon>Viridiplantae</taxon>
        <taxon>Streptophyta</taxon>
        <taxon>Embryophyta</taxon>
        <taxon>Tracheophyta</taxon>
        <taxon>Spermatophyta</taxon>
        <taxon>Magnoliopsida</taxon>
        <taxon>eudicotyledons</taxon>
        <taxon>Gunneridae</taxon>
        <taxon>Pentapetalae</taxon>
        <taxon>rosids</taxon>
        <taxon>malvids</taxon>
        <taxon>Malvales</taxon>
        <taxon>Malvaceae</taxon>
        <taxon>Grewioideae</taxon>
        <taxon>Apeibeae</taxon>
        <taxon>Corchorus</taxon>
    </lineage>
</organism>
<evidence type="ECO:0000313" key="3">
    <source>
        <dbReference type="Proteomes" id="UP000188268"/>
    </source>
</evidence>
<dbReference type="Proteomes" id="UP000188268">
    <property type="component" value="Unassembled WGS sequence"/>
</dbReference>
<evidence type="ECO:0000256" key="1">
    <source>
        <dbReference type="SAM" id="MobiDB-lite"/>
    </source>
</evidence>
<evidence type="ECO:0000313" key="2">
    <source>
        <dbReference type="EMBL" id="OMO60490.1"/>
    </source>
</evidence>
<feature type="region of interest" description="Disordered" evidence="1">
    <location>
        <begin position="29"/>
        <end position="49"/>
    </location>
</feature>
<dbReference type="AlphaFoldDB" id="A0A1R3GR74"/>